<name>A0ACC9D081_9FIRM</name>
<evidence type="ECO:0000313" key="1">
    <source>
        <dbReference type="EMBL" id="PDX61505.1"/>
    </source>
</evidence>
<evidence type="ECO:0000313" key="2">
    <source>
        <dbReference type="Proteomes" id="UP000220959"/>
    </source>
</evidence>
<dbReference type="Proteomes" id="UP000220959">
    <property type="component" value="Unassembled WGS sequence"/>
</dbReference>
<comment type="caution">
    <text evidence="1">The sequence shown here is derived from an EMBL/GenBank/DDBJ whole genome shotgun (WGS) entry which is preliminary data.</text>
</comment>
<reference evidence="1 2" key="1">
    <citation type="journal article" date="2017" name="Front. Microbiol.">
        <title>New Insights into the Diversity of the Genus Faecalibacterium.</title>
        <authorList>
            <person name="Benevides L."/>
            <person name="Burman S."/>
            <person name="Martin R."/>
            <person name="Robert V."/>
            <person name="Thomas M."/>
            <person name="Miquel S."/>
            <person name="Chain F."/>
            <person name="Sokol H."/>
            <person name="Bermudez-Humaran L.G."/>
            <person name="Morrison M."/>
            <person name="Langella P."/>
            <person name="Azevedo V.A."/>
            <person name="Chatel J.M."/>
            <person name="Soares S."/>
        </authorList>
    </citation>
    <scope>NUCLEOTIDE SEQUENCE [LARGE SCALE GENOMIC DNA]</scope>
    <source>
        <strain evidence="2">CNCM I-4541</strain>
    </source>
</reference>
<proteinExistence type="predicted"/>
<accession>A0ACC9D081</accession>
<keyword evidence="2" id="KW-1185">Reference proteome</keyword>
<dbReference type="EMBL" id="NMTR01000014">
    <property type="protein sequence ID" value="PDX61505.1"/>
    <property type="molecule type" value="Genomic_DNA"/>
</dbReference>
<organism evidence="1 2">
    <name type="scientific">Faecalibacterium langellae</name>
    <dbReference type="NCBI Taxonomy" id="3435293"/>
    <lineage>
        <taxon>Bacteria</taxon>
        <taxon>Bacillati</taxon>
        <taxon>Bacillota</taxon>
        <taxon>Clostridia</taxon>
        <taxon>Eubacteriales</taxon>
        <taxon>Oscillospiraceae</taxon>
        <taxon>Faecalibacterium</taxon>
    </lineage>
</organism>
<protein>
    <submittedName>
        <fullName evidence="1">Molybdenum cofactor biosynthesis protein</fullName>
    </submittedName>
</protein>
<gene>
    <name evidence="1" type="ORF">CGS49_05780</name>
</gene>
<sequence length="310" mass="33051">MGKILAICTSSRRGTAKTAVPSAVLTPEWGIVGDAHGGSWHRQVSLLSAEKIEAFRAKIWVDYGAFGENLVVEGFDFAALPVPSFFAIGDAVLEMTQIGKECHSDCAIRRQTGDCIMPREGVFARVVKGGTIRTGDEMTLLPTPADLPLRAAVITLSDKGSRGEREDESGPLIVEMLTAAGYKVEEALLLPDDAAQLKAQLLRLADGRQVNLILTTGGTGFAPRDITPEVTLSVADRNAPGIAEAMRYHSLTITPRGMLSRAASVLRGKTLIVNLPGSPKAVKENLEYILPSLAHGIRLAAGLDGECARR</sequence>